<dbReference type="AlphaFoldDB" id="A0A832ZWR2"/>
<proteinExistence type="predicted"/>
<dbReference type="EMBL" id="DQVM01000133">
    <property type="protein sequence ID" value="HIQ30282.1"/>
    <property type="molecule type" value="Genomic_DNA"/>
</dbReference>
<dbReference type="Proteomes" id="UP000608579">
    <property type="component" value="Unassembled WGS sequence"/>
</dbReference>
<accession>A0A832ZWR2</accession>
<organism evidence="1 2">
    <name type="scientific">Caldiarchaeum subterraneum</name>
    <dbReference type="NCBI Taxonomy" id="311458"/>
    <lineage>
        <taxon>Archaea</taxon>
        <taxon>Nitrososphaerota</taxon>
        <taxon>Candidatus Caldarchaeales</taxon>
        <taxon>Candidatus Caldarchaeaceae</taxon>
        <taxon>Candidatus Caldarchaeum</taxon>
    </lineage>
</organism>
<dbReference type="Gene3D" id="3.30.1380.20">
    <property type="entry name" value="Trafficking protein particle complex subunit 3"/>
    <property type="match status" value="1"/>
</dbReference>
<protein>
    <recommendedName>
        <fullName evidence="3">4-vinyl reductase 4VR domain-containing protein</fullName>
    </recommendedName>
</protein>
<name>A0A832ZWR2_CALS0</name>
<sequence>MEEVVNKARRNVLEMFQGLKPVLGESRVMLADFDVIIIPAGAMVENLFNIGEFLGEQAAKQIGYIYGKGTGKVFCELVASYFKLDEPLLKGTHGPLVFIASGMGFVDRLRVDVNIAEGRFSLLWESPNSIFARYYLEHRPAGIKPPVCEFFAGFSAGWWEAASGIELQARELWCAAEGKPACRFIISTPKELYRETINPENLKPTEEYQVSRLRF</sequence>
<evidence type="ECO:0000313" key="1">
    <source>
        <dbReference type="EMBL" id="HIQ30282.1"/>
    </source>
</evidence>
<gene>
    <name evidence="1" type="ORF">EYH45_06935</name>
</gene>
<reference evidence="1" key="1">
    <citation type="journal article" date="2020" name="ISME J.">
        <title>Gammaproteobacteria mediating utilization of methyl-, sulfur- and petroleum organic compounds in deep ocean hydrothermal plumes.</title>
        <authorList>
            <person name="Zhou Z."/>
            <person name="Liu Y."/>
            <person name="Pan J."/>
            <person name="Cron B.R."/>
            <person name="Toner B.M."/>
            <person name="Anantharaman K."/>
            <person name="Breier J.A."/>
            <person name="Dick G.J."/>
            <person name="Li M."/>
        </authorList>
    </citation>
    <scope>NUCLEOTIDE SEQUENCE</scope>
    <source>
        <strain evidence="1">SZUA-1515</strain>
    </source>
</reference>
<evidence type="ECO:0008006" key="3">
    <source>
        <dbReference type="Google" id="ProtNLM"/>
    </source>
</evidence>
<comment type="caution">
    <text evidence="1">The sequence shown here is derived from an EMBL/GenBank/DDBJ whole genome shotgun (WGS) entry which is preliminary data.</text>
</comment>
<dbReference type="InterPro" id="IPR024096">
    <property type="entry name" value="NO_sig/Golgi_transp_ligand-bd"/>
</dbReference>
<evidence type="ECO:0000313" key="2">
    <source>
        <dbReference type="Proteomes" id="UP000608579"/>
    </source>
</evidence>
<dbReference type="SUPFAM" id="SSF111126">
    <property type="entry name" value="Ligand-binding domain in the NO signalling and Golgi transport"/>
    <property type="match status" value="1"/>
</dbReference>